<protein>
    <submittedName>
        <fullName evidence="2">Uncharacterized protein</fullName>
    </submittedName>
</protein>
<name>A0A380TDN2_9ZZZZ</name>
<organism evidence="2">
    <name type="scientific">metagenome</name>
    <dbReference type="NCBI Taxonomy" id="256318"/>
    <lineage>
        <taxon>unclassified sequences</taxon>
        <taxon>metagenomes</taxon>
    </lineage>
</organism>
<sequence length="175" mass="19071">MLGLFQTSSRAAGRAAPFAPPPASPRAPLQPAPHQATALKMRRDGARRSPSSAATRGTARPGLPIPRLDARLANPRQIGELSMELYLAGWLSFEESSLLGFQPELHPEYDRTIGALTGEPAEPDRPRDFISLWQDRRAFELRHNPGDFVLHQRIERIISVLIAASSSFSAVSAAA</sequence>
<dbReference type="AlphaFoldDB" id="A0A380TDN2"/>
<feature type="compositionally biased region" description="Low complexity" evidence="1">
    <location>
        <begin position="8"/>
        <end position="17"/>
    </location>
</feature>
<feature type="region of interest" description="Disordered" evidence="1">
    <location>
        <begin position="1"/>
        <end position="68"/>
    </location>
</feature>
<reference evidence="2" key="1">
    <citation type="submission" date="2018-07" db="EMBL/GenBank/DDBJ databases">
        <authorList>
            <person name="Quirk P.G."/>
            <person name="Krulwich T.A."/>
        </authorList>
    </citation>
    <scope>NUCLEOTIDE SEQUENCE</scope>
</reference>
<evidence type="ECO:0000313" key="2">
    <source>
        <dbReference type="EMBL" id="SUS05688.1"/>
    </source>
</evidence>
<accession>A0A380TDN2</accession>
<evidence type="ECO:0000256" key="1">
    <source>
        <dbReference type="SAM" id="MobiDB-lite"/>
    </source>
</evidence>
<feature type="compositionally biased region" description="Pro residues" evidence="1">
    <location>
        <begin position="18"/>
        <end position="31"/>
    </location>
</feature>
<dbReference type="EMBL" id="UIDG01000116">
    <property type="protein sequence ID" value="SUS05688.1"/>
    <property type="molecule type" value="Genomic_DNA"/>
</dbReference>
<gene>
    <name evidence="2" type="ORF">DF3PB_2020008</name>
</gene>
<proteinExistence type="predicted"/>